<sequence length="418" mass="45826">MSYSAEAIITENFALNNKSNDINKFELFSDIRWIAWILPIILGAISFATLLYTENSYLISIGAFLLIGGVISGVYLKITATNNFNISVSNSGELQRLNEYVNSLESFCASILPILTRQIESSNIQTDQSISELSQSFSGLVNQLEEVIQTSESRSENLCEGQGMMVLFSESRSSLKTVIDALESSLEDENRFLNNVQKLSLQADELNEMAGAVGQIAEQINLLALNAAIEAARAGEHGRGFAVVADEVRNLASMSAKTGQKMIEKVGNIGESVSSTLKQTESSIKHNSEAVNVGKATIESVFSRLQDTIETLQNDGTSLRSAGEDIKNEISSVLVNLQFQDRVSQILTNVMGDMNGIVEKIDESQASRENLGDVTPFNHVQLIEDMQSRYTTAEQHHNHTNTQAQVGNDESDSELTFF</sequence>
<evidence type="ECO:0000256" key="1">
    <source>
        <dbReference type="ARBA" id="ARBA00023224"/>
    </source>
</evidence>
<dbReference type="GO" id="GO:0016020">
    <property type="term" value="C:membrane"/>
    <property type="evidence" value="ECO:0007669"/>
    <property type="project" value="InterPro"/>
</dbReference>
<dbReference type="InterPro" id="IPR004089">
    <property type="entry name" value="MCPsignal_dom"/>
</dbReference>
<protein>
    <submittedName>
        <fullName evidence="5">Methyl-accepting chemotaxis protein</fullName>
    </submittedName>
</protein>
<feature type="compositionally biased region" description="Acidic residues" evidence="2">
    <location>
        <begin position="409"/>
        <end position="418"/>
    </location>
</feature>
<dbReference type="PANTHER" id="PTHR32089">
    <property type="entry name" value="METHYL-ACCEPTING CHEMOTAXIS PROTEIN MCPB"/>
    <property type="match status" value="1"/>
</dbReference>
<evidence type="ECO:0000313" key="5">
    <source>
        <dbReference type="EMBL" id="VAW52494.1"/>
    </source>
</evidence>
<organism evidence="5">
    <name type="scientific">hydrothermal vent metagenome</name>
    <dbReference type="NCBI Taxonomy" id="652676"/>
    <lineage>
        <taxon>unclassified sequences</taxon>
        <taxon>metagenomes</taxon>
        <taxon>ecological metagenomes</taxon>
    </lineage>
</organism>
<reference evidence="5" key="1">
    <citation type="submission" date="2018-06" db="EMBL/GenBank/DDBJ databases">
        <authorList>
            <person name="Zhirakovskaya E."/>
        </authorList>
    </citation>
    <scope>NUCLEOTIDE SEQUENCE</scope>
</reference>
<dbReference type="PANTHER" id="PTHR32089:SF112">
    <property type="entry name" value="LYSOZYME-LIKE PROTEIN-RELATED"/>
    <property type="match status" value="1"/>
</dbReference>
<evidence type="ECO:0000259" key="4">
    <source>
        <dbReference type="PROSITE" id="PS50111"/>
    </source>
</evidence>
<evidence type="ECO:0000256" key="2">
    <source>
        <dbReference type="SAM" id="MobiDB-lite"/>
    </source>
</evidence>
<keyword evidence="1" id="KW-0807">Transducer</keyword>
<feature type="transmembrane region" description="Helical" evidence="3">
    <location>
        <begin position="57"/>
        <end position="76"/>
    </location>
</feature>
<keyword evidence="3" id="KW-0812">Transmembrane</keyword>
<dbReference type="AlphaFoldDB" id="A0A3B0X964"/>
<dbReference type="SMART" id="SM00283">
    <property type="entry name" value="MA"/>
    <property type="match status" value="1"/>
</dbReference>
<name>A0A3B0X964_9ZZZZ</name>
<dbReference type="SUPFAM" id="SSF58104">
    <property type="entry name" value="Methyl-accepting chemotaxis protein (MCP) signaling domain"/>
    <property type="match status" value="1"/>
</dbReference>
<keyword evidence="3" id="KW-0472">Membrane</keyword>
<feature type="transmembrane region" description="Helical" evidence="3">
    <location>
        <begin position="33"/>
        <end position="51"/>
    </location>
</feature>
<keyword evidence="3" id="KW-1133">Transmembrane helix</keyword>
<dbReference type="PROSITE" id="PS50111">
    <property type="entry name" value="CHEMOTAXIS_TRANSDUC_2"/>
    <property type="match status" value="1"/>
</dbReference>
<evidence type="ECO:0000256" key="3">
    <source>
        <dbReference type="SAM" id="Phobius"/>
    </source>
</evidence>
<feature type="domain" description="Methyl-accepting transducer" evidence="4">
    <location>
        <begin position="125"/>
        <end position="301"/>
    </location>
</feature>
<dbReference type="Gene3D" id="1.10.287.950">
    <property type="entry name" value="Methyl-accepting chemotaxis protein"/>
    <property type="match status" value="1"/>
</dbReference>
<accession>A0A3B0X964</accession>
<gene>
    <name evidence="5" type="ORF">MNBD_GAMMA05-1095</name>
</gene>
<feature type="region of interest" description="Disordered" evidence="2">
    <location>
        <begin position="391"/>
        <end position="418"/>
    </location>
</feature>
<dbReference type="EMBL" id="UOFE01000028">
    <property type="protein sequence ID" value="VAW52494.1"/>
    <property type="molecule type" value="Genomic_DNA"/>
</dbReference>
<dbReference type="Pfam" id="PF00015">
    <property type="entry name" value="MCPsignal"/>
    <property type="match status" value="1"/>
</dbReference>
<proteinExistence type="predicted"/>
<dbReference type="GO" id="GO:0007165">
    <property type="term" value="P:signal transduction"/>
    <property type="evidence" value="ECO:0007669"/>
    <property type="project" value="UniProtKB-KW"/>
</dbReference>